<organism evidence="3 4">
    <name type="scientific">Candidatus Litorirhabdus singularis</name>
    <dbReference type="NCBI Taxonomy" id="2518993"/>
    <lineage>
        <taxon>Bacteria</taxon>
        <taxon>Pseudomonadati</taxon>
        <taxon>Pseudomonadota</taxon>
        <taxon>Gammaproteobacteria</taxon>
        <taxon>Cellvibrionales</taxon>
        <taxon>Halieaceae</taxon>
        <taxon>Candidatus Litorirhabdus</taxon>
    </lineage>
</organism>
<feature type="domain" description="PLD phosphodiesterase" evidence="2">
    <location>
        <begin position="399"/>
        <end position="426"/>
    </location>
</feature>
<comment type="caution">
    <text evidence="3">The sequence shown here is derived from an EMBL/GenBank/DDBJ whole genome shotgun (WGS) entry which is preliminary data.</text>
</comment>
<keyword evidence="1" id="KW-0812">Transmembrane</keyword>
<dbReference type="EMBL" id="SHNN01000001">
    <property type="protein sequence ID" value="MCX2979559.1"/>
    <property type="molecule type" value="Genomic_DNA"/>
</dbReference>
<dbReference type="PANTHER" id="PTHR21248:SF22">
    <property type="entry name" value="PHOSPHOLIPASE D"/>
    <property type="match status" value="1"/>
</dbReference>
<keyword evidence="1" id="KW-1133">Transmembrane helix</keyword>
<dbReference type="RefSeq" id="WP_279243559.1">
    <property type="nucleotide sequence ID" value="NZ_SHNN01000001.1"/>
</dbReference>
<protein>
    <submittedName>
        <fullName evidence="3">Phospholipase</fullName>
    </submittedName>
</protein>
<dbReference type="SMART" id="SM00155">
    <property type="entry name" value="PLDc"/>
    <property type="match status" value="2"/>
</dbReference>
<gene>
    <name evidence="3" type="ORF">EYC98_01640</name>
</gene>
<dbReference type="PANTHER" id="PTHR21248">
    <property type="entry name" value="CARDIOLIPIN SYNTHASE"/>
    <property type="match status" value="1"/>
</dbReference>
<evidence type="ECO:0000256" key="1">
    <source>
        <dbReference type="SAM" id="Phobius"/>
    </source>
</evidence>
<keyword evidence="1" id="KW-0472">Membrane</keyword>
<dbReference type="Gene3D" id="3.30.870.10">
    <property type="entry name" value="Endonuclease Chain A"/>
    <property type="match status" value="2"/>
</dbReference>
<accession>A0ABT3TDP8</accession>
<feature type="transmembrane region" description="Helical" evidence="1">
    <location>
        <begin position="12"/>
        <end position="34"/>
    </location>
</feature>
<keyword evidence="4" id="KW-1185">Reference proteome</keyword>
<sequence length="486" mass="54067">MTLLITWILDNLQLLIAGIYVGMSTAVTIHAILWKRDTKAAVGWIGLAWLSPFIGSFSYYLFGINRIQRRAVELSTRKAWRGAQRLHLTDQETVQKELFLAHPQAGSMIQLSRHLSRRYILPGNSILPLVNGDEAYPKMLAAIASAKKSVSLQSYIFDNDAIGIQFVTALAEAQKRGVAVRVMVDGVGVRYSKSPNILKPLRDAGLKHALFLPTRIPRLPNTANLRNHRKIMVVDGVHGFTGGTNIRAGHCLNIGVKSPAQCLHFSLTGPVASHLQQTFAVDWAFATGESLQGEAWFQNNERCGDSWARGINHGPDEDFEKLSDLLVGALSMARESVHIITPYFLPPAALTQVLAVTAMRGVEVNILLPSRNNIRIMDWATQAEIGPLLEKGCNIIVTPEPFDHTKLLVVDDAWSLIGSTNWDQRSLRLNFEFNVECYDRDLAMQLKTIFTDKAANGRQLRLSDINDRSLAVKFRDGAARLWAPYL</sequence>
<feature type="transmembrane region" description="Helical" evidence="1">
    <location>
        <begin position="41"/>
        <end position="62"/>
    </location>
</feature>
<proteinExistence type="predicted"/>
<evidence type="ECO:0000313" key="4">
    <source>
        <dbReference type="Proteomes" id="UP001143362"/>
    </source>
</evidence>
<dbReference type="Pfam" id="PF13091">
    <property type="entry name" value="PLDc_2"/>
    <property type="match status" value="2"/>
</dbReference>
<feature type="domain" description="PLD phosphodiesterase" evidence="2">
    <location>
        <begin position="223"/>
        <end position="250"/>
    </location>
</feature>
<dbReference type="SUPFAM" id="SSF56024">
    <property type="entry name" value="Phospholipase D/nuclease"/>
    <property type="match status" value="2"/>
</dbReference>
<dbReference type="CDD" id="cd09157">
    <property type="entry name" value="PLDc_CLS_unchar2_1"/>
    <property type="match status" value="1"/>
</dbReference>
<evidence type="ECO:0000313" key="3">
    <source>
        <dbReference type="EMBL" id="MCX2979559.1"/>
    </source>
</evidence>
<dbReference type="CDD" id="cd09163">
    <property type="entry name" value="PLDc_CLS_unchar2_2"/>
    <property type="match status" value="1"/>
</dbReference>
<dbReference type="InterPro" id="IPR001736">
    <property type="entry name" value="PLipase_D/transphosphatidylase"/>
</dbReference>
<dbReference type="InterPro" id="IPR025202">
    <property type="entry name" value="PLD-like_dom"/>
</dbReference>
<dbReference type="PROSITE" id="PS50035">
    <property type="entry name" value="PLD"/>
    <property type="match status" value="2"/>
</dbReference>
<name>A0ABT3TDP8_9GAMM</name>
<evidence type="ECO:0000259" key="2">
    <source>
        <dbReference type="PROSITE" id="PS50035"/>
    </source>
</evidence>
<reference evidence="3" key="1">
    <citation type="submission" date="2019-02" db="EMBL/GenBank/DDBJ databases">
        <authorList>
            <person name="Li S.-H."/>
        </authorList>
    </citation>
    <scope>NUCLEOTIDE SEQUENCE</scope>
    <source>
        <strain evidence="3">IMCC14734</strain>
    </source>
</reference>
<dbReference type="Proteomes" id="UP001143362">
    <property type="component" value="Unassembled WGS sequence"/>
</dbReference>